<accession>A0ABW4HRZ1</accession>
<evidence type="ECO:0008006" key="4">
    <source>
        <dbReference type="Google" id="ProtNLM"/>
    </source>
</evidence>
<protein>
    <recommendedName>
        <fullName evidence="4">DUF3899 domain-containing protein</fullName>
    </recommendedName>
</protein>
<keyword evidence="3" id="KW-1185">Reference proteome</keyword>
<feature type="transmembrane region" description="Helical" evidence="1">
    <location>
        <begin position="62"/>
        <end position="82"/>
    </location>
</feature>
<sequence>MNAFTVGLIIVVCLVATVITYRVLKEEEQKQKAYEESSETFQDEFNRSLEYERTSWKTNIPLLTWIYIIATLASLIALVIYMV</sequence>
<evidence type="ECO:0000313" key="3">
    <source>
        <dbReference type="Proteomes" id="UP001597221"/>
    </source>
</evidence>
<feature type="transmembrane region" description="Helical" evidence="1">
    <location>
        <begin position="6"/>
        <end position="24"/>
    </location>
</feature>
<dbReference type="Proteomes" id="UP001597221">
    <property type="component" value="Unassembled WGS sequence"/>
</dbReference>
<keyword evidence="1" id="KW-1133">Transmembrane helix</keyword>
<reference evidence="3" key="1">
    <citation type="journal article" date="2019" name="Int. J. Syst. Evol. Microbiol.">
        <title>The Global Catalogue of Microorganisms (GCM) 10K type strain sequencing project: providing services to taxonomists for standard genome sequencing and annotation.</title>
        <authorList>
            <consortium name="The Broad Institute Genomics Platform"/>
            <consortium name="The Broad Institute Genome Sequencing Center for Infectious Disease"/>
            <person name="Wu L."/>
            <person name="Ma J."/>
        </authorList>
    </citation>
    <scope>NUCLEOTIDE SEQUENCE [LARGE SCALE GENOMIC DNA]</scope>
    <source>
        <strain evidence="3">CGMCC 1.12376</strain>
    </source>
</reference>
<dbReference type="RefSeq" id="WP_251512177.1">
    <property type="nucleotide sequence ID" value="NZ_JAMBON010000004.1"/>
</dbReference>
<comment type="caution">
    <text evidence="2">The sequence shown here is derived from an EMBL/GenBank/DDBJ whole genome shotgun (WGS) entry which is preliminary data.</text>
</comment>
<proteinExistence type="predicted"/>
<name>A0ABW4HRZ1_9BACI</name>
<dbReference type="EMBL" id="JBHUDE010000046">
    <property type="protein sequence ID" value="MFD1608046.1"/>
    <property type="molecule type" value="Genomic_DNA"/>
</dbReference>
<evidence type="ECO:0000313" key="2">
    <source>
        <dbReference type="EMBL" id="MFD1608046.1"/>
    </source>
</evidence>
<gene>
    <name evidence="2" type="ORF">ACFSBH_10295</name>
</gene>
<organism evidence="2 3">
    <name type="scientific">Oceanobacillus luteolus</name>
    <dbReference type="NCBI Taxonomy" id="1274358"/>
    <lineage>
        <taxon>Bacteria</taxon>
        <taxon>Bacillati</taxon>
        <taxon>Bacillota</taxon>
        <taxon>Bacilli</taxon>
        <taxon>Bacillales</taxon>
        <taxon>Bacillaceae</taxon>
        <taxon>Oceanobacillus</taxon>
    </lineage>
</organism>
<keyword evidence="1" id="KW-0812">Transmembrane</keyword>
<keyword evidence="1" id="KW-0472">Membrane</keyword>
<evidence type="ECO:0000256" key="1">
    <source>
        <dbReference type="SAM" id="Phobius"/>
    </source>
</evidence>